<evidence type="ECO:0000313" key="3">
    <source>
        <dbReference type="Proteomes" id="UP000291424"/>
    </source>
</evidence>
<sequence length="60" mass="7113">MALQEGFRMKQSGYRRMRKGHLQEGEREPVRMVGGSGWPGRFRMRQTRQEDVCRMQKVDG</sequence>
<dbReference type="EMBL" id="SJOO01000003">
    <property type="protein sequence ID" value="TCB93173.1"/>
    <property type="molecule type" value="Genomic_DNA"/>
</dbReference>
<gene>
    <name evidence="2" type="ORF">E0L20_09195</name>
</gene>
<organism evidence="2 3">
    <name type="scientific">Enterobacter wuhouensis</name>
    <dbReference type="NCBI Taxonomy" id="2529381"/>
    <lineage>
        <taxon>Bacteria</taxon>
        <taxon>Pseudomonadati</taxon>
        <taxon>Pseudomonadota</taxon>
        <taxon>Gammaproteobacteria</taxon>
        <taxon>Enterobacterales</taxon>
        <taxon>Enterobacteriaceae</taxon>
        <taxon>Enterobacter</taxon>
    </lineage>
</organism>
<dbReference type="OrthoDB" id="9983293at2"/>
<comment type="caution">
    <text evidence="2">The sequence shown here is derived from an EMBL/GenBank/DDBJ whole genome shotgun (WGS) entry which is preliminary data.</text>
</comment>
<dbReference type="AlphaFoldDB" id="A0A4R0GAZ0"/>
<feature type="compositionally biased region" description="Basic and acidic residues" evidence="1">
    <location>
        <begin position="47"/>
        <end position="60"/>
    </location>
</feature>
<evidence type="ECO:0000313" key="2">
    <source>
        <dbReference type="EMBL" id="TCB93173.1"/>
    </source>
</evidence>
<dbReference type="Proteomes" id="UP000291424">
    <property type="component" value="Unassembled WGS sequence"/>
</dbReference>
<feature type="compositionally biased region" description="Basic and acidic residues" evidence="1">
    <location>
        <begin position="21"/>
        <end position="30"/>
    </location>
</feature>
<feature type="region of interest" description="Disordered" evidence="1">
    <location>
        <begin position="1"/>
        <end position="60"/>
    </location>
</feature>
<evidence type="ECO:0000256" key="1">
    <source>
        <dbReference type="SAM" id="MobiDB-lite"/>
    </source>
</evidence>
<proteinExistence type="predicted"/>
<accession>A0A4R0GAZ0</accession>
<protein>
    <submittedName>
        <fullName evidence="2">Uncharacterized protein</fullName>
    </submittedName>
</protein>
<name>A0A4R0GAZ0_9ENTR</name>
<reference evidence="2 3" key="1">
    <citation type="submission" date="2019-02" db="EMBL/GenBank/DDBJ databases">
        <title>The draft genome of Enterobacter spp. strains.</title>
        <authorList>
            <person name="Wang C."/>
            <person name="Feng Y."/>
            <person name="Zong Z."/>
        </authorList>
    </citation>
    <scope>NUCLEOTIDE SEQUENCE [LARGE SCALE GENOMIC DNA]</scope>
    <source>
        <strain evidence="2 3">WCHEW120002</strain>
    </source>
</reference>